<organism evidence="1 2">
    <name type="scientific">Trichinella spiralis</name>
    <name type="common">Trichina worm</name>
    <dbReference type="NCBI Taxonomy" id="6334"/>
    <lineage>
        <taxon>Eukaryota</taxon>
        <taxon>Metazoa</taxon>
        <taxon>Ecdysozoa</taxon>
        <taxon>Nematoda</taxon>
        <taxon>Enoplea</taxon>
        <taxon>Dorylaimia</taxon>
        <taxon>Trichinellida</taxon>
        <taxon>Trichinellidae</taxon>
        <taxon>Trichinella</taxon>
    </lineage>
</organism>
<dbReference type="InParanoid" id="A0A0V0ZKL9"/>
<name>A0A0V0ZKL9_TRISP</name>
<comment type="caution">
    <text evidence="1">The sequence shown here is derived from an EMBL/GenBank/DDBJ whole genome shotgun (WGS) entry which is preliminary data.</text>
</comment>
<evidence type="ECO:0000313" key="2">
    <source>
        <dbReference type="Proteomes" id="UP000054776"/>
    </source>
</evidence>
<dbReference type="Proteomes" id="UP000054776">
    <property type="component" value="Unassembled WGS sequence"/>
</dbReference>
<evidence type="ECO:0000313" key="1">
    <source>
        <dbReference type="EMBL" id="KRY12841.1"/>
    </source>
</evidence>
<reference evidence="1 2" key="1">
    <citation type="submission" date="2015-01" db="EMBL/GenBank/DDBJ databases">
        <title>Evolution of Trichinella species and genotypes.</title>
        <authorList>
            <person name="Korhonen P.K."/>
            <person name="Edoardo P."/>
            <person name="Giuseppe L.R."/>
            <person name="Gasser R.B."/>
        </authorList>
    </citation>
    <scope>NUCLEOTIDE SEQUENCE [LARGE SCALE GENOMIC DNA]</scope>
    <source>
        <strain evidence="1">ISS3</strain>
    </source>
</reference>
<protein>
    <submittedName>
        <fullName evidence="1">Uncharacterized protein</fullName>
    </submittedName>
</protein>
<proteinExistence type="predicted"/>
<sequence>MLTYNPVQMLQMEMRIDGNLSVHQVGFVQMLK</sequence>
<gene>
    <name evidence="1" type="ORF">T01_7713</name>
</gene>
<keyword evidence="2" id="KW-1185">Reference proteome</keyword>
<dbReference type="AlphaFoldDB" id="A0A0V0ZKL9"/>
<accession>A0A0V0ZKL9</accession>
<dbReference type="EMBL" id="JYDH01002363">
    <property type="protein sequence ID" value="KRY12841.1"/>
    <property type="molecule type" value="Genomic_DNA"/>
</dbReference>